<name>A0ABR8NXK2_9GAMM</name>
<evidence type="ECO:0000256" key="3">
    <source>
        <dbReference type="ARBA" id="ARBA00022691"/>
    </source>
</evidence>
<dbReference type="Proteomes" id="UP000604161">
    <property type="component" value="Unassembled WGS sequence"/>
</dbReference>
<evidence type="ECO:0000313" key="7">
    <source>
        <dbReference type="EMBL" id="MBD5770229.1"/>
    </source>
</evidence>
<dbReference type="PANTHER" id="PTHR21392:SF0">
    <property type="entry name" value="TRNA-URIDINE AMINOCARBOXYPROPYLTRANSFERASE 2"/>
    <property type="match status" value="1"/>
</dbReference>
<dbReference type="EC" id="2.5.1.25" evidence="1"/>
<sequence length="199" mass="22684">MSAIKRACCDHCHFLVEQCVCQWIPELAANLEILILQDSKEAKHAKNTVPLLCLGLPKVRCVSTQDQVALQKVLSQLDTSEWYLIFPCDDAIAIESVANSPVSRIKGIILLDATWRKAKKMYWIESLLHAFTAVRFTQPPAGKYVIRKSPNSESLSTLEACAYAIEQISGENMQPLREFMIKAQEWQWRLQPSSHRHYN</sequence>
<evidence type="ECO:0000256" key="1">
    <source>
        <dbReference type="ARBA" id="ARBA00012386"/>
    </source>
</evidence>
<dbReference type="InterPro" id="IPR039262">
    <property type="entry name" value="DTWD2/TAPT"/>
</dbReference>
<keyword evidence="4" id="KW-0819">tRNA processing</keyword>
<dbReference type="PANTHER" id="PTHR21392">
    <property type="entry name" value="TRNA-URIDINE AMINOCARBOXYPROPYLTRANSFERASE 2"/>
    <property type="match status" value="1"/>
</dbReference>
<evidence type="ECO:0000256" key="2">
    <source>
        <dbReference type="ARBA" id="ARBA00022679"/>
    </source>
</evidence>
<evidence type="ECO:0000313" key="8">
    <source>
        <dbReference type="Proteomes" id="UP000604161"/>
    </source>
</evidence>
<dbReference type="Pfam" id="PF03942">
    <property type="entry name" value="DTW"/>
    <property type="match status" value="1"/>
</dbReference>
<dbReference type="EMBL" id="JACYFC010000001">
    <property type="protein sequence ID" value="MBD5770229.1"/>
    <property type="molecule type" value="Genomic_DNA"/>
</dbReference>
<gene>
    <name evidence="7" type="ORF">IF202_04125</name>
</gene>
<comment type="similarity">
    <text evidence="5">Belongs to the TDD superfamily. DTWD2 family.</text>
</comment>
<feature type="domain" description="DTW" evidence="6">
    <location>
        <begin position="5"/>
        <end position="192"/>
    </location>
</feature>
<proteinExistence type="inferred from homology"/>
<organism evidence="7 8">
    <name type="scientific">Marinomonas colpomeniae</name>
    <dbReference type="NCBI Taxonomy" id="2774408"/>
    <lineage>
        <taxon>Bacteria</taxon>
        <taxon>Pseudomonadati</taxon>
        <taxon>Pseudomonadota</taxon>
        <taxon>Gammaproteobacteria</taxon>
        <taxon>Oceanospirillales</taxon>
        <taxon>Oceanospirillaceae</taxon>
        <taxon>Marinomonas</taxon>
    </lineage>
</organism>
<evidence type="ECO:0000256" key="5">
    <source>
        <dbReference type="ARBA" id="ARBA00034489"/>
    </source>
</evidence>
<keyword evidence="8" id="KW-1185">Reference proteome</keyword>
<comment type="caution">
    <text evidence="7">The sequence shown here is derived from an EMBL/GenBank/DDBJ whole genome shotgun (WGS) entry which is preliminary data.</text>
</comment>
<keyword evidence="3" id="KW-0949">S-adenosyl-L-methionine</keyword>
<dbReference type="SMART" id="SM01144">
    <property type="entry name" value="DTW"/>
    <property type="match status" value="1"/>
</dbReference>
<accession>A0ABR8NXK2</accession>
<keyword evidence="2" id="KW-0808">Transferase</keyword>
<protein>
    <recommendedName>
        <fullName evidence="1">tRNA-uridine aminocarboxypropyltransferase</fullName>
        <ecNumber evidence="1">2.5.1.25</ecNumber>
    </recommendedName>
</protein>
<evidence type="ECO:0000259" key="6">
    <source>
        <dbReference type="SMART" id="SM01144"/>
    </source>
</evidence>
<dbReference type="RefSeq" id="WP_191593585.1">
    <property type="nucleotide sequence ID" value="NZ_JACYFC010000001.1"/>
</dbReference>
<reference evidence="7 8" key="1">
    <citation type="submission" date="2020-09" db="EMBL/GenBank/DDBJ databases">
        <title>Marinomonas sp. nov., isolated from the cysticercosis algae of Qingdao, China.</title>
        <authorList>
            <person name="Sun X."/>
        </authorList>
    </citation>
    <scope>NUCLEOTIDE SEQUENCE [LARGE SCALE GENOMIC DNA]</scope>
    <source>
        <strain evidence="7 8">SM2066</strain>
    </source>
</reference>
<dbReference type="InterPro" id="IPR005636">
    <property type="entry name" value="DTW"/>
</dbReference>
<evidence type="ECO:0000256" key="4">
    <source>
        <dbReference type="ARBA" id="ARBA00022694"/>
    </source>
</evidence>